<dbReference type="SUPFAM" id="SSF57701">
    <property type="entry name" value="Zn2/Cys6 DNA-binding domain"/>
    <property type="match status" value="1"/>
</dbReference>
<feature type="region of interest" description="Disordered" evidence="3">
    <location>
        <begin position="54"/>
        <end position="111"/>
    </location>
</feature>
<dbReference type="EMBL" id="CABFNP030000627">
    <property type="protein sequence ID" value="CAI6067749.1"/>
    <property type="molecule type" value="Genomic_DNA"/>
</dbReference>
<comment type="subcellular location">
    <subcellularLocation>
        <location evidence="1">Nucleus</location>
    </subcellularLocation>
</comment>
<dbReference type="AlphaFoldDB" id="A0AA35PXX5"/>
<dbReference type="Pfam" id="PF00172">
    <property type="entry name" value="Zn_clus"/>
    <property type="match status" value="1"/>
</dbReference>
<comment type="caution">
    <text evidence="5">The sequence shown here is derived from an EMBL/GenBank/DDBJ whole genome shotgun (WGS) entry which is preliminary data.</text>
</comment>
<accession>A0AA35PXX5</accession>
<dbReference type="InterPro" id="IPR001138">
    <property type="entry name" value="Zn2Cys6_DnaBD"/>
</dbReference>
<evidence type="ECO:0000313" key="6">
    <source>
        <dbReference type="Proteomes" id="UP001160390"/>
    </source>
</evidence>
<dbReference type="Gene3D" id="4.10.240.10">
    <property type="entry name" value="Zn(2)-C6 fungal-type DNA-binding domain"/>
    <property type="match status" value="1"/>
</dbReference>
<dbReference type="GO" id="GO:0000981">
    <property type="term" value="F:DNA-binding transcription factor activity, RNA polymerase II-specific"/>
    <property type="evidence" value="ECO:0007669"/>
    <property type="project" value="InterPro"/>
</dbReference>
<keyword evidence="6" id="KW-1185">Reference proteome</keyword>
<feature type="domain" description="Zn(2)-C6 fungal-type" evidence="4">
    <location>
        <begin position="14"/>
        <end position="45"/>
    </location>
</feature>
<dbReference type="PROSITE" id="PS00463">
    <property type="entry name" value="ZN2_CY6_FUNGAL_1"/>
    <property type="match status" value="1"/>
</dbReference>
<dbReference type="InterPro" id="IPR050613">
    <property type="entry name" value="Sec_Metabolite_Reg"/>
</dbReference>
<dbReference type="PANTHER" id="PTHR31001:SF76">
    <property type="entry name" value="ZN(2)-C6 FUNGAL-TYPE DOMAIN-CONTAINING PROTEIN"/>
    <property type="match status" value="1"/>
</dbReference>
<reference evidence="5" key="1">
    <citation type="submission" date="2023-01" db="EMBL/GenBank/DDBJ databases">
        <authorList>
            <person name="Piombo E."/>
        </authorList>
    </citation>
    <scope>NUCLEOTIDE SEQUENCE</scope>
</reference>
<dbReference type="SMART" id="SM00066">
    <property type="entry name" value="GAL4"/>
    <property type="match status" value="1"/>
</dbReference>
<evidence type="ECO:0000259" key="4">
    <source>
        <dbReference type="PROSITE" id="PS50048"/>
    </source>
</evidence>
<dbReference type="PROSITE" id="PS50048">
    <property type="entry name" value="ZN2_CY6_FUNGAL_2"/>
    <property type="match status" value="1"/>
</dbReference>
<evidence type="ECO:0000256" key="3">
    <source>
        <dbReference type="SAM" id="MobiDB-lite"/>
    </source>
</evidence>
<evidence type="ECO:0000313" key="5">
    <source>
        <dbReference type="EMBL" id="CAI6067749.1"/>
    </source>
</evidence>
<organism evidence="5 6">
    <name type="scientific">Clonostachys chloroleuca</name>
    <dbReference type="NCBI Taxonomy" id="1926264"/>
    <lineage>
        <taxon>Eukaryota</taxon>
        <taxon>Fungi</taxon>
        <taxon>Dikarya</taxon>
        <taxon>Ascomycota</taxon>
        <taxon>Pezizomycotina</taxon>
        <taxon>Sordariomycetes</taxon>
        <taxon>Hypocreomycetidae</taxon>
        <taxon>Hypocreales</taxon>
        <taxon>Bionectriaceae</taxon>
        <taxon>Clonostachys</taxon>
    </lineage>
</organism>
<dbReference type="GO" id="GO:0008270">
    <property type="term" value="F:zinc ion binding"/>
    <property type="evidence" value="ECO:0007669"/>
    <property type="project" value="InterPro"/>
</dbReference>
<feature type="compositionally biased region" description="Low complexity" evidence="3">
    <location>
        <begin position="75"/>
        <end position="89"/>
    </location>
</feature>
<dbReference type="CDD" id="cd12148">
    <property type="entry name" value="fungal_TF_MHR"/>
    <property type="match status" value="1"/>
</dbReference>
<dbReference type="PANTHER" id="PTHR31001">
    <property type="entry name" value="UNCHARACTERIZED TRANSCRIPTIONAL REGULATORY PROTEIN"/>
    <property type="match status" value="1"/>
</dbReference>
<dbReference type="Proteomes" id="UP001160390">
    <property type="component" value="Unassembled WGS sequence"/>
</dbReference>
<dbReference type="GO" id="GO:0005634">
    <property type="term" value="C:nucleus"/>
    <property type="evidence" value="ECO:0007669"/>
    <property type="project" value="UniProtKB-SubCell"/>
</dbReference>
<dbReference type="InterPro" id="IPR036864">
    <property type="entry name" value="Zn2-C6_fun-type_DNA-bd_sf"/>
</dbReference>
<keyword evidence="2" id="KW-0539">Nucleus</keyword>
<evidence type="ECO:0000256" key="1">
    <source>
        <dbReference type="ARBA" id="ARBA00004123"/>
    </source>
</evidence>
<proteinExistence type="predicted"/>
<gene>
    <name evidence="5" type="ORF">CCHLO57077_00015737</name>
</gene>
<dbReference type="CDD" id="cd00067">
    <property type="entry name" value="GAL4"/>
    <property type="match status" value="1"/>
</dbReference>
<name>A0AA35PXX5_9HYPO</name>
<protein>
    <recommendedName>
        <fullName evidence="4">Zn(2)-C6 fungal-type domain-containing protein</fullName>
    </recommendedName>
</protein>
<sequence length="682" mass="77469">MTGRNRVSQRAPASCKQCTRRKVKCSKQIPCAACIARGAAEECSRETVVLSKQANPTLRKTRRRRRISEPNVLCSPSSLSQGHLSLGSPDQNHATALGQSVLGPNPENEARRSIQNARPINSPLPSNDDIPCCSQNEEVPPEIPAQHDHIHPPQRVSTEAALSLESVVWGSHQAVVTKTTRSFGSVGVSTETDFVRAYHERIIIDLHRERVAWMHNVVHMDTFEQECSEVQWEQEPPDGTWCALYYATMSVGFYYMAKDIEQRHNIDDALSLAKFFYRKALNSLQEIDFMANPSRKSPLAVPQSTYLHRLLKFTSKLLLVHALQAICIDTRRMITLLSSACCIAQLMQLHNLEERPPGEQTAEYVMQHELKKRVWAFLVIQDSYLVSFKHTYSIQLNHSQTPPPLNCSESLDDLVVNSQLNTLSAEQPTQTSYMLLQLKLTNLKRELFDEISSCANISPEMKFNMVLQTDEKMMALRRDLPSWMKSESLPTQAPIFVQSQWRTFRISYTHMIMSIHRTFFCLSFSDKKYYYSQVACLSASHMLLKTYLDTVGCGLVESWTIPANLLSSCIFLSLNLYLSGCNDGFDPHVSKSHFEDRETILQALQHIETSGPFNQMVKRGGIIVRRLLETKHEERSPGVSFTSDEITALVREVENTMQEDDSETMGIFNLTFDEFLDFSVNS</sequence>
<evidence type="ECO:0000256" key="2">
    <source>
        <dbReference type="ARBA" id="ARBA00023242"/>
    </source>
</evidence>